<dbReference type="InterPro" id="IPR017853">
    <property type="entry name" value="GH"/>
</dbReference>
<protein>
    <submittedName>
        <fullName evidence="6">1,4-beta-xylanase</fullName>
    </submittedName>
</protein>
<reference evidence="6 7" key="1">
    <citation type="submission" date="2018-01" db="EMBL/GenBank/DDBJ databases">
        <title>Genome sequence of a Cantenovulum-like bacteria.</title>
        <authorList>
            <person name="Tan W.R."/>
            <person name="Lau N.-S."/>
            <person name="Go F."/>
            <person name="Amirul A.-A.A."/>
        </authorList>
    </citation>
    <scope>NUCLEOTIDE SEQUENCE [LARGE SCALE GENOMIC DNA]</scope>
    <source>
        <strain evidence="6 7">CCB-QB4</strain>
    </source>
</reference>
<evidence type="ECO:0000256" key="1">
    <source>
        <dbReference type="ARBA" id="ARBA00022801"/>
    </source>
</evidence>
<dbReference type="PROSITE" id="PS51257">
    <property type="entry name" value="PROKAR_LIPOPROTEIN"/>
    <property type="match status" value="1"/>
</dbReference>
<comment type="similarity">
    <text evidence="3">Belongs to the glycosyl hydrolase 5 (cellulase A) family.</text>
</comment>
<dbReference type="AlphaFoldDB" id="A0A2S0VQ55"/>
<dbReference type="InterPro" id="IPR001547">
    <property type="entry name" value="Glyco_hydro_5"/>
</dbReference>
<dbReference type="Gene3D" id="3.20.20.80">
    <property type="entry name" value="Glycosidases"/>
    <property type="match status" value="1"/>
</dbReference>
<dbReference type="GO" id="GO:0045493">
    <property type="term" value="P:xylan catabolic process"/>
    <property type="evidence" value="ECO:0007669"/>
    <property type="project" value="UniProtKB-KW"/>
</dbReference>
<feature type="signal peptide" evidence="4">
    <location>
        <begin position="1"/>
        <end position="24"/>
    </location>
</feature>
<evidence type="ECO:0000256" key="3">
    <source>
        <dbReference type="RuleBase" id="RU361153"/>
    </source>
</evidence>
<sequence>MKQIHQWIIVISLLLLSACSTTYVDTSTQPAKRWTEQKANQWYSNIKWPVGANFVPSTAVNQLEMWQEDTFDPMTIDKELAWAASIGMNTMRVFLHNLAWQQDPSGFLDRVDQYLAIAEKHNIATMFVFFDSVWDPEPSVGVQRPARPHVHNSGWLQSPGKSILLNENKQMALAPYVKSVLTRYKNDKRVLLWDLYNEPDNDNRNTYGGASLTPDIADNKSRYALSLMKKAMAWAREVDPSQPITIGVWGNPNWINNPTALERYSLQESDVISFHSYGKKPFTERIIRHLQSYNRPLFCTEYMARPTGSTFEAILPLFKQHKIAAYNWGLVAGKTQTQYPWNSWQRQYKTEPKVWFHDIFRANGTPYRQQEVDLIKALTQQIP</sequence>
<dbReference type="SUPFAM" id="SSF51445">
    <property type="entry name" value="(Trans)glycosidases"/>
    <property type="match status" value="1"/>
</dbReference>
<organism evidence="6 7">
    <name type="scientific">Saccharobesus litoralis</name>
    <dbReference type="NCBI Taxonomy" id="2172099"/>
    <lineage>
        <taxon>Bacteria</taxon>
        <taxon>Pseudomonadati</taxon>
        <taxon>Pseudomonadota</taxon>
        <taxon>Gammaproteobacteria</taxon>
        <taxon>Alteromonadales</taxon>
        <taxon>Alteromonadaceae</taxon>
        <taxon>Saccharobesus</taxon>
    </lineage>
</organism>
<evidence type="ECO:0000313" key="6">
    <source>
        <dbReference type="EMBL" id="AWB66312.1"/>
    </source>
</evidence>
<evidence type="ECO:0000259" key="5">
    <source>
        <dbReference type="Pfam" id="PF00150"/>
    </source>
</evidence>
<keyword evidence="7" id="KW-1185">Reference proteome</keyword>
<feature type="domain" description="Glycoside hydrolase family 5" evidence="5">
    <location>
        <begin position="78"/>
        <end position="328"/>
    </location>
</feature>
<dbReference type="GO" id="GO:0004553">
    <property type="term" value="F:hydrolase activity, hydrolyzing O-glycosyl compounds"/>
    <property type="evidence" value="ECO:0007669"/>
    <property type="project" value="InterPro"/>
</dbReference>
<dbReference type="EMBL" id="CP026604">
    <property type="protein sequence ID" value="AWB66312.1"/>
    <property type="molecule type" value="Genomic_DNA"/>
</dbReference>
<dbReference type="KEGG" id="cate:C2869_07640"/>
<dbReference type="Proteomes" id="UP000244441">
    <property type="component" value="Chromosome"/>
</dbReference>
<dbReference type="RefSeq" id="WP_108602382.1">
    <property type="nucleotide sequence ID" value="NZ_CP026604.1"/>
</dbReference>
<evidence type="ECO:0000256" key="2">
    <source>
        <dbReference type="ARBA" id="ARBA00023295"/>
    </source>
</evidence>
<keyword evidence="6" id="KW-0858">Xylan degradation</keyword>
<gene>
    <name evidence="6" type="ORF">C2869_07640</name>
</gene>
<dbReference type="Pfam" id="PF00150">
    <property type="entry name" value="Cellulase"/>
    <property type="match status" value="1"/>
</dbReference>
<evidence type="ECO:0000256" key="4">
    <source>
        <dbReference type="SAM" id="SignalP"/>
    </source>
</evidence>
<keyword evidence="6" id="KW-0119">Carbohydrate metabolism</keyword>
<evidence type="ECO:0000313" key="7">
    <source>
        <dbReference type="Proteomes" id="UP000244441"/>
    </source>
</evidence>
<proteinExistence type="inferred from homology"/>
<keyword evidence="2 3" id="KW-0326">Glycosidase</keyword>
<keyword evidence="1 3" id="KW-0378">Hydrolase</keyword>
<accession>A0A2S0VQ55</accession>
<keyword evidence="4" id="KW-0732">Signal</keyword>
<name>A0A2S0VQ55_9ALTE</name>
<keyword evidence="6" id="KW-0624">Polysaccharide degradation</keyword>
<feature type="chain" id="PRO_5015534544" evidence="4">
    <location>
        <begin position="25"/>
        <end position="383"/>
    </location>
</feature>
<dbReference type="OrthoDB" id="9774262at2"/>